<proteinExistence type="predicted"/>
<comment type="caution">
    <text evidence="2">The sequence shown here is derived from an EMBL/GenBank/DDBJ whole genome shotgun (WGS) entry which is preliminary data.</text>
</comment>
<sequence length="147" mass="16214">MVGTRSAARREQKPQDGPPPTIDKKSEASRKQTIKSSAKSSAKARRAQLVLEAAQKKALLQMDLIDKKLAVDLAELNSNGSQSLADDEPGEEEHASRIEEWVKTQRVTSGNDDALFRAQRQDVDLQQMDNAGPLPPLSENATQPERR</sequence>
<dbReference type="AlphaFoldDB" id="A0A2A4JWW8"/>
<evidence type="ECO:0000256" key="1">
    <source>
        <dbReference type="SAM" id="MobiDB-lite"/>
    </source>
</evidence>
<dbReference type="EMBL" id="NWSH01000504">
    <property type="protein sequence ID" value="PCG75993.1"/>
    <property type="molecule type" value="Genomic_DNA"/>
</dbReference>
<organism evidence="2">
    <name type="scientific">Heliothis virescens</name>
    <name type="common">Tobacco budworm moth</name>
    <dbReference type="NCBI Taxonomy" id="7102"/>
    <lineage>
        <taxon>Eukaryota</taxon>
        <taxon>Metazoa</taxon>
        <taxon>Ecdysozoa</taxon>
        <taxon>Arthropoda</taxon>
        <taxon>Hexapoda</taxon>
        <taxon>Insecta</taxon>
        <taxon>Pterygota</taxon>
        <taxon>Neoptera</taxon>
        <taxon>Endopterygota</taxon>
        <taxon>Lepidoptera</taxon>
        <taxon>Glossata</taxon>
        <taxon>Ditrysia</taxon>
        <taxon>Noctuoidea</taxon>
        <taxon>Noctuidae</taxon>
        <taxon>Heliothinae</taxon>
        <taxon>Heliothis</taxon>
    </lineage>
</organism>
<accession>A0A2A4JWW8</accession>
<protein>
    <submittedName>
        <fullName evidence="2">Uncharacterized protein</fullName>
    </submittedName>
</protein>
<feature type="region of interest" description="Disordered" evidence="1">
    <location>
        <begin position="78"/>
        <end position="147"/>
    </location>
</feature>
<evidence type="ECO:0000313" key="2">
    <source>
        <dbReference type="EMBL" id="PCG75993.1"/>
    </source>
</evidence>
<reference evidence="2" key="1">
    <citation type="submission" date="2017-09" db="EMBL/GenBank/DDBJ databases">
        <title>Contemporary evolution of a Lepidopteran species, Heliothis virescens, in response to modern agricultural practices.</title>
        <authorList>
            <person name="Fritz M.L."/>
            <person name="Deyonke A.M."/>
            <person name="Papanicolaou A."/>
            <person name="Micinski S."/>
            <person name="Westbrook J."/>
            <person name="Gould F."/>
        </authorList>
    </citation>
    <scope>NUCLEOTIDE SEQUENCE [LARGE SCALE GENOMIC DNA]</scope>
    <source>
        <strain evidence="2">HvINT-</strain>
        <tissue evidence="2">Whole body</tissue>
    </source>
</reference>
<name>A0A2A4JWW8_HELVI</name>
<feature type="compositionally biased region" description="Basic and acidic residues" evidence="1">
    <location>
        <begin position="92"/>
        <end position="103"/>
    </location>
</feature>
<gene>
    <name evidence="2" type="ORF">B5V51_10576</name>
</gene>
<feature type="region of interest" description="Disordered" evidence="1">
    <location>
        <begin position="1"/>
        <end position="46"/>
    </location>
</feature>